<dbReference type="AlphaFoldDB" id="A0A197KFA6"/>
<keyword evidence="3" id="KW-1185">Reference proteome</keyword>
<dbReference type="OrthoDB" id="2117820at2759"/>
<dbReference type="EMBL" id="KV442015">
    <property type="protein sequence ID" value="OAQ35064.1"/>
    <property type="molecule type" value="Genomic_DNA"/>
</dbReference>
<name>A0A197KFA6_9FUNG</name>
<dbReference type="Proteomes" id="UP000078512">
    <property type="component" value="Unassembled WGS sequence"/>
</dbReference>
<organism evidence="2 3">
    <name type="scientific">Linnemannia elongata AG-77</name>
    <dbReference type="NCBI Taxonomy" id="1314771"/>
    <lineage>
        <taxon>Eukaryota</taxon>
        <taxon>Fungi</taxon>
        <taxon>Fungi incertae sedis</taxon>
        <taxon>Mucoromycota</taxon>
        <taxon>Mortierellomycotina</taxon>
        <taxon>Mortierellomycetes</taxon>
        <taxon>Mortierellales</taxon>
        <taxon>Mortierellaceae</taxon>
        <taxon>Linnemannia</taxon>
    </lineage>
</organism>
<accession>A0A197KFA6</accession>
<gene>
    <name evidence="2" type="ORF">K457DRAFT_87454</name>
</gene>
<evidence type="ECO:0000313" key="2">
    <source>
        <dbReference type="EMBL" id="OAQ35064.1"/>
    </source>
</evidence>
<protein>
    <submittedName>
        <fullName evidence="2">Uncharacterized protein</fullName>
    </submittedName>
</protein>
<feature type="compositionally biased region" description="Polar residues" evidence="1">
    <location>
        <begin position="41"/>
        <end position="53"/>
    </location>
</feature>
<evidence type="ECO:0000256" key="1">
    <source>
        <dbReference type="SAM" id="MobiDB-lite"/>
    </source>
</evidence>
<evidence type="ECO:0000313" key="3">
    <source>
        <dbReference type="Proteomes" id="UP000078512"/>
    </source>
</evidence>
<feature type="region of interest" description="Disordered" evidence="1">
    <location>
        <begin position="41"/>
        <end position="84"/>
    </location>
</feature>
<proteinExistence type="predicted"/>
<reference evidence="2 3" key="1">
    <citation type="submission" date="2016-05" db="EMBL/GenBank/DDBJ databases">
        <title>Genome sequencing reveals origins of a unique bacterial endosymbiosis in the earliest lineages of terrestrial Fungi.</title>
        <authorList>
            <consortium name="DOE Joint Genome Institute"/>
            <person name="Uehling J."/>
            <person name="Gryganskyi A."/>
            <person name="Hameed K."/>
            <person name="Tschaplinski T."/>
            <person name="Misztal P."/>
            <person name="Wu S."/>
            <person name="Desiro A."/>
            <person name="Vande Pol N."/>
            <person name="Du Z.-Y."/>
            <person name="Zienkiewicz A."/>
            <person name="Zienkiewicz K."/>
            <person name="Morin E."/>
            <person name="Tisserant E."/>
            <person name="Splivallo R."/>
            <person name="Hainaut M."/>
            <person name="Henrissat B."/>
            <person name="Ohm R."/>
            <person name="Kuo A."/>
            <person name="Yan J."/>
            <person name="Lipzen A."/>
            <person name="Nolan M."/>
            <person name="Labutti K."/>
            <person name="Barry K."/>
            <person name="Goldstein A."/>
            <person name="Labbe J."/>
            <person name="Schadt C."/>
            <person name="Tuskan G."/>
            <person name="Grigoriev I."/>
            <person name="Martin F."/>
            <person name="Vilgalys R."/>
            <person name="Bonito G."/>
        </authorList>
    </citation>
    <scope>NUCLEOTIDE SEQUENCE [LARGE SCALE GENOMIC DNA]</scope>
    <source>
        <strain evidence="2 3">AG-77</strain>
    </source>
</reference>
<sequence>MFLATRIRPLARTIPRTALGAQRPVWATAAARGFQSSALRFNTTGQETDSTAKTAAVSSSETEKEKETTAGKTEQEPEEPASEGEITARAYDFPWLYNGSSHLTRIPHYPYAKAPKVWALLGWVPQSIQYAVCKSACERMLRNNTSSEYFPDQFLQGAGLAIHKLLPLLSTNVNREALTSMMTQELYDRFEPELQRQEELKSDVSIKLASVHDGMIKDVWVLLGPKLKSGTSRGFIRWRWQSLTVALRAATDQMSSRDQVAHMMMEGVQFKVDVEFDATIDYTIHSNVLNNDVISDFTRRPLLVRFETPYFEPAEQMVSSRSMSRPHEAPIDWNWRVSDIDYLLEQDFIEKRIKEDIKDEEHAQREMEM</sequence>
<feature type="compositionally biased region" description="Basic and acidic residues" evidence="1">
    <location>
        <begin position="61"/>
        <end position="75"/>
    </location>
</feature>